<name>A0A8S3H2A0_9BILA</name>
<evidence type="ECO:0000313" key="2">
    <source>
        <dbReference type="Proteomes" id="UP000676336"/>
    </source>
</evidence>
<gene>
    <name evidence="1" type="ORF">SMN809_LOCUS66162</name>
</gene>
<accession>A0A8S3H2A0</accession>
<reference evidence="1" key="1">
    <citation type="submission" date="2021-02" db="EMBL/GenBank/DDBJ databases">
        <authorList>
            <person name="Nowell W R."/>
        </authorList>
    </citation>
    <scope>NUCLEOTIDE SEQUENCE</scope>
</reference>
<feature type="non-terminal residue" evidence="1">
    <location>
        <position position="1"/>
    </location>
</feature>
<dbReference type="AlphaFoldDB" id="A0A8S3H2A0"/>
<dbReference type="SUPFAM" id="SSF50630">
    <property type="entry name" value="Acid proteases"/>
    <property type="match status" value="1"/>
</dbReference>
<dbReference type="Proteomes" id="UP000676336">
    <property type="component" value="Unassembled WGS sequence"/>
</dbReference>
<dbReference type="EMBL" id="CAJOBI010312805">
    <property type="protein sequence ID" value="CAF5172417.1"/>
    <property type="molecule type" value="Genomic_DNA"/>
</dbReference>
<dbReference type="Gene3D" id="2.40.70.10">
    <property type="entry name" value="Acid Proteases"/>
    <property type="match status" value="1"/>
</dbReference>
<protein>
    <submittedName>
        <fullName evidence="1">Uncharacterized protein</fullName>
    </submittedName>
</protein>
<proteinExistence type="predicted"/>
<organism evidence="1 2">
    <name type="scientific">Rotaria magnacalcarata</name>
    <dbReference type="NCBI Taxonomy" id="392030"/>
    <lineage>
        <taxon>Eukaryota</taxon>
        <taxon>Metazoa</taxon>
        <taxon>Spiralia</taxon>
        <taxon>Gnathifera</taxon>
        <taxon>Rotifera</taxon>
        <taxon>Eurotatoria</taxon>
        <taxon>Bdelloidea</taxon>
        <taxon>Philodinida</taxon>
        <taxon>Philodinidae</taxon>
        <taxon>Rotaria</taxon>
    </lineage>
</organism>
<dbReference type="InterPro" id="IPR021109">
    <property type="entry name" value="Peptidase_aspartic_dom_sf"/>
</dbReference>
<sequence>NPSLIFINTLINGSRLRAMIDTGVTHSFINQGALSTLYHSAIPSCDRIAQLGDGQTTLKIVDEIQLEIMPVQKRMAVGIFAIAQERKDLERWGFHHWTEKCWGHVSM</sequence>
<evidence type="ECO:0000313" key="1">
    <source>
        <dbReference type="EMBL" id="CAF5172417.1"/>
    </source>
</evidence>
<dbReference type="Pfam" id="PF13650">
    <property type="entry name" value="Asp_protease_2"/>
    <property type="match status" value="1"/>
</dbReference>
<comment type="caution">
    <text evidence="1">The sequence shown here is derived from an EMBL/GenBank/DDBJ whole genome shotgun (WGS) entry which is preliminary data.</text>
</comment>